<evidence type="ECO:0000256" key="3">
    <source>
        <dbReference type="ARBA" id="ARBA00004496"/>
    </source>
</evidence>
<reference evidence="13" key="1">
    <citation type="submission" date="2021-01" db="EMBL/GenBank/DDBJ databases">
        <title>Genome public.</title>
        <authorList>
            <person name="Liu C."/>
            <person name="Sun Q."/>
        </authorList>
    </citation>
    <scope>NUCLEOTIDE SEQUENCE [LARGE SCALE GENOMIC DNA]</scope>
    <source>
        <strain evidence="13">YIM B02556</strain>
    </source>
</reference>
<dbReference type="Gene3D" id="3.40.50.10490">
    <property type="entry name" value="Glucose-6-phosphate isomerase like protein, domain 1"/>
    <property type="match status" value="1"/>
</dbReference>
<dbReference type="RefSeq" id="WP_200197474.1">
    <property type="nucleotide sequence ID" value="NZ_JAENHM010000069.1"/>
</dbReference>
<feature type="binding site" evidence="10">
    <location>
        <position position="176"/>
    </location>
    <ligand>
        <name>Zn(2+)</name>
        <dbReference type="ChEBI" id="CHEBI:29105"/>
    </ligand>
</feature>
<protein>
    <recommendedName>
        <fullName evidence="10">Phosphoheptose isomerase</fullName>
        <ecNumber evidence="10">5.3.1.28</ecNumber>
    </recommendedName>
    <alternativeName>
        <fullName evidence="10">Sedoheptulose 7-phosphate isomerase</fullName>
    </alternativeName>
</protein>
<dbReference type="HAMAP" id="MF_00067">
    <property type="entry name" value="GmhA"/>
    <property type="match status" value="1"/>
</dbReference>
<dbReference type="PROSITE" id="PS51464">
    <property type="entry name" value="SIS"/>
    <property type="match status" value="1"/>
</dbReference>
<comment type="function">
    <text evidence="2 10">Catalyzes the isomerization of sedoheptulose 7-phosphate in D-glycero-D-manno-heptose 7-phosphate.</text>
</comment>
<feature type="binding site" evidence="10">
    <location>
        <position position="69"/>
    </location>
    <ligand>
        <name>Zn(2+)</name>
        <dbReference type="ChEBI" id="CHEBI:29105"/>
    </ligand>
</feature>
<comment type="subunit">
    <text evidence="10">Homotetramer.</text>
</comment>
<keyword evidence="5 10" id="KW-0963">Cytoplasm</keyword>
<comment type="pathway">
    <text evidence="10">Carbohydrate biosynthesis; D-glycero-D-manno-heptose 7-phosphate biosynthesis; D-glycero-alpha-D-manno-heptose 7-phosphate and D-glycero-beta-D-manno-heptose 7-phosphate from sedoheptulose 7-phosphate: step 1/1.</text>
</comment>
<evidence type="ECO:0000256" key="9">
    <source>
        <dbReference type="ARBA" id="ARBA00023277"/>
    </source>
</evidence>
<evidence type="ECO:0000256" key="7">
    <source>
        <dbReference type="ARBA" id="ARBA00022833"/>
    </source>
</evidence>
<dbReference type="PANTHER" id="PTHR30390">
    <property type="entry name" value="SEDOHEPTULOSE 7-PHOSPHATE ISOMERASE / DNAA INITIATOR-ASSOCIATING FACTOR FOR REPLICATION INITIATION"/>
    <property type="match status" value="1"/>
</dbReference>
<dbReference type="InterPro" id="IPR050099">
    <property type="entry name" value="SIS_GmhA/DiaA_subfam"/>
</dbReference>
<dbReference type="CDD" id="cd05006">
    <property type="entry name" value="SIS_GmhA"/>
    <property type="match status" value="1"/>
</dbReference>
<feature type="binding site" evidence="10">
    <location>
        <position position="176"/>
    </location>
    <ligand>
        <name>substrate</name>
    </ligand>
</feature>
<dbReference type="PANTHER" id="PTHR30390:SF6">
    <property type="entry name" value="DNAA INITIATOR-ASSOCIATING PROTEIN DIAA"/>
    <property type="match status" value="1"/>
</dbReference>
<dbReference type="Pfam" id="PF13580">
    <property type="entry name" value="SIS_2"/>
    <property type="match status" value="1"/>
</dbReference>
<evidence type="ECO:0000256" key="5">
    <source>
        <dbReference type="ARBA" id="ARBA00022490"/>
    </source>
</evidence>
<dbReference type="InterPro" id="IPR001347">
    <property type="entry name" value="SIS_dom"/>
</dbReference>
<keyword evidence="9 10" id="KW-0119">Carbohydrate metabolism</keyword>
<comment type="subcellular location">
    <subcellularLocation>
        <location evidence="3 10">Cytoplasm</location>
    </subcellularLocation>
</comment>
<dbReference type="Proteomes" id="UP000652760">
    <property type="component" value="Unassembled WGS sequence"/>
</dbReference>
<keyword evidence="8 10" id="KW-0413">Isomerase</keyword>
<feature type="domain" description="SIS" evidence="11">
    <location>
        <begin position="41"/>
        <end position="196"/>
    </location>
</feature>
<feature type="binding site" evidence="10">
    <location>
        <begin position="56"/>
        <end position="58"/>
    </location>
    <ligand>
        <name>substrate</name>
    </ligand>
</feature>
<comment type="similarity">
    <text evidence="4 10">Belongs to the SIS family. GmhA subfamily.</text>
</comment>
<evidence type="ECO:0000256" key="2">
    <source>
        <dbReference type="ARBA" id="ARBA00003172"/>
    </source>
</evidence>
<feature type="binding site" evidence="10">
    <location>
        <position position="184"/>
    </location>
    <ligand>
        <name>Zn(2+)</name>
        <dbReference type="ChEBI" id="CHEBI:29105"/>
    </ligand>
</feature>
<dbReference type="InterPro" id="IPR035461">
    <property type="entry name" value="GmhA/DiaA"/>
</dbReference>
<organism evidence="12 13">
    <name type="scientific">Azospirillum endophyticum</name>
    <dbReference type="NCBI Taxonomy" id="2800326"/>
    <lineage>
        <taxon>Bacteria</taxon>
        <taxon>Pseudomonadati</taxon>
        <taxon>Pseudomonadota</taxon>
        <taxon>Alphaproteobacteria</taxon>
        <taxon>Rhodospirillales</taxon>
        <taxon>Azospirillaceae</taxon>
        <taxon>Azospirillum</taxon>
    </lineage>
</organism>
<gene>
    <name evidence="10" type="primary">gmhA</name>
    <name evidence="12" type="ORF">JHL17_25415</name>
</gene>
<sequence>MDSQAISSPSLHGCLTAAIDVLRRTMDSLDPARVEAAVDAVAAALGANKALLVCGNGGSASDAQHITGELVGRFLKERRGLKAICLSSNPAVLTAWSNDYSYDTVFSRQTEAYGEPGGVILGLSTSGNSRNVIAAFEVAKQLGMTTIALTGEGGGKMAGLSDILLDVPSRSTPLIQQVHICLYHYLCEQVEARLAG</sequence>
<feature type="binding site" evidence="10">
    <location>
        <position position="65"/>
    </location>
    <ligand>
        <name>Zn(2+)</name>
        <dbReference type="ChEBI" id="CHEBI:29105"/>
    </ligand>
</feature>
<dbReference type="EC" id="5.3.1.28" evidence="10"/>
<keyword evidence="13" id="KW-1185">Reference proteome</keyword>
<evidence type="ECO:0000256" key="10">
    <source>
        <dbReference type="HAMAP-Rule" id="MF_00067"/>
    </source>
</evidence>
<feature type="binding site" evidence="10">
    <location>
        <position position="69"/>
    </location>
    <ligand>
        <name>substrate</name>
    </ligand>
</feature>
<evidence type="ECO:0000256" key="4">
    <source>
        <dbReference type="ARBA" id="ARBA00009894"/>
    </source>
</evidence>
<evidence type="ECO:0000313" key="12">
    <source>
        <dbReference type="EMBL" id="MBK1840747.1"/>
    </source>
</evidence>
<keyword evidence="6 10" id="KW-0479">Metal-binding</keyword>
<evidence type="ECO:0000313" key="13">
    <source>
        <dbReference type="Proteomes" id="UP000652760"/>
    </source>
</evidence>
<dbReference type="InterPro" id="IPR046348">
    <property type="entry name" value="SIS_dom_sf"/>
</dbReference>
<comment type="catalytic activity">
    <reaction evidence="1 10">
        <text>2 D-sedoheptulose 7-phosphate = D-glycero-alpha-D-manno-heptose 7-phosphate + D-glycero-beta-D-manno-heptose 7-phosphate</text>
        <dbReference type="Rhea" id="RHEA:27489"/>
        <dbReference type="ChEBI" id="CHEBI:57483"/>
        <dbReference type="ChEBI" id="CHEBI:60203"/>
        <dbReference type="ChEBI" id="CHEBI:60204"/>
        <dbReference type="EC" id="5.3.1.28"/>
    </reaction>
</comment>
<comment type="cofactor">
    <cofactor evidence="10">
        <name>Zn(2+)</name>
        <dbReference type="ChEBI" id="CHEBI:29105"/>
    </cofactor>
    <text evidence="10">Binds 1 zinc ion per subunit.</text>
</comment>
<comment type="caution">
    <text evidence="12">The sequence shown here is derived from an EMBL/GenBank/DDBJ whole genome shotgun (WGS) entry which is preliminary data.</text>
</comment>
<feature type="binding site" evidence="10">
    <location>
        <begin position="124"/>
        <end position="126"/>
    </location>
    <ligand>
        <name>substrate</name>
    </ligand>
</feature>
<proteinExistence type="inferred from homology"/>
<dbReference type="SUPFAM" id="SSF53697">
    <property type="entry name" value="SIS domain"/>
    <property type="match status" value="1"/>
</dbReference>
<comment type="miscellaneous">
    <text evidence="10">The reaction produces a racemic mixture of D-glycero-alpha-D-manno-heptose 7-phosphate and D-glycero-beta-D-manno-heptose 7-phosphate.</text>
</comment>
<feature type="binding site" evidence="10">
    <location>
        <position position="129"/>
    </location>
    <ligand>
        <name>substrate</name>
    </ligand>
</feature>
<accession>A0ABS1FBJ2</accession>
<dbReference type="InterPro" id="IPR004515">
    <property type="entry name" value="Phosphoheptose_Isoase"/>
</dbReference>
<dbReference type="EMBL" id="JAENHM010000069">
    <property type="protein sequence ID" value="MBK1840747.1"/>
    <property type="molecule type" value="Genomic_DNA"/>
</dbReference>
<feature type="binding site" evidence="10">
    <location>
        <begin position="98"/>
        <end position="99"/>
    </location>
    <ligand>
        <name>substrate</name>
    </ligand>
</feature>
<evidence type="ECO:0000256" key="8">
    <source>
        <dbReference type="ARBA" id="ARBA00023235"/>
    </source>
</evidence>
<name>A0ABS1FBJ2_9PROT</name>
<evidence type="ECO:0000259" key="11">
    <source>
        <dbReference type="PROSITE" id="PS51464"/>
    </source>
</evidence>
<keyword evidence="7 10" id="KW-0862">Zinc</keyword>
<evidence type="ECO:0000256" key="1">
    <source>
        <dbReference type="ARBA" id="ARBA00000348"/>
    </source>
</evidence>
<evidence type="ECO:0000256" key="6">
    <source>
        <dbReference type="ARBA" id="ARBA00022723"/>
    </source>
</evidence>